<organism evidence="1 2">
    <name type="scientific">Aspergillus campestris (strain IBT 28561)</name>
    <dbReference type="NCBI Taxonomy" id="1392248"/>
    <lineage>
        <taxon>Eukaryota</taxon>
        <taxon>Fungi</taxon>
        <taxon>Dikarya</taxon>
        <taxon>Ascomycota</taxon>
        <taxon>Pezizomycotina</taxon>
        <taxon>Eurotiomycetes</taxon>
        <taxon>Eurotiomycetidae</taxon>
        <taxon>Eurotiales</taxon>
        <taxon>Aspergillaceae</taxon>
        <taxon>Aspergillus</taxon>
        <taxon>Aspergillus subgen. Circumdati</taxon>
    </lineage>
</organism>
<comment type="caution">
    <text evidence="1">The sequence shown here is derived from an EMBL/GenBank/DDBJ whole genome shotgun (WGS) entry which is preliminary data.</text>
</comment>
<dbReference type="VEuPathDB" id="FungiDB:P168DRAFT_306389"/>
<evidence type="ECO:0000313" key="1">
    <source>
        <dbReference type="EMBL" id="PKY02209.1"/>
    </source>
</evidence>
<keyword evidence="2" id="KW-1185">Reference proteome</keyword>
<dbReference type="OrthoDB" id="4187154at2759"/>
<evidence type="ECO:0000313" key="2">
    <source>
        <dbReference type="Proteomes" id="UP000234254"/>
    </source>
</evidence>
<protein>
    <submittedName>
        <fullName evidence="1">Uncharacterized protein</fullName>
    </submittedName>
</protein>
<dbReference type="EMBL" id="MSFM01000010">
    <property type="protein sequence ID" value="PKY02209.1"/>
    <property type="molecule type" value="Genomic_DNA"/>
</dbReference>
<dbReference type="RefSeq" id="XP_024690803.1">
    <property type="nucleotide sequence ID" value="XM_024839022.1"/>
</dbReference>
<accession>A0A2I1CX68</accession>
<gene>
    <name evidence="1" type="ORF">P168DRAFT_306389</name>
</gene>
<dbReference type="GeneID" id="36546546"/>
<proteinExistence type="predicted"/>
<sequence>MTHTIDLGETSLSTSDLTLEITLHTSIEVAFTGPWSEENVGILEEAIHSGNVWLDQTPELRLYIYIKATQSHIYPISNVTSNVADIIYTSKIWHDLGLTVYLKSCKYNEQEDGIQVSLGARKASTRSALVKRSRIPTWLRNPQEAHPPPAVPVASVSTINVVLGINTYDELYASTFPVWSPDVPNWIEPCVPSTTPVDNEDGELNILDKLYQIQEGENSQPDTYINDDFTFSAEDDHNHTSHEFVSLFTNGLKGIVAGPSQQGNCHTTTAEFEPTQSLSQIVPTVFSPGYREVLNPPPKSLSQLTRRPTHQAMNQRAQLIPSIAKSITSLLKTTRNPILREQASNLQYLYPKLPKAAQNFHPPPETDIIHLRDTIKTSLWRIAQKQLYDPQAALKLQSHQETTAGLSFERSLLSEDSLLEAFGEDVLGENYPREDTISDSYIGTDDDAAEGEEEGDICSLLSFERETTISPSSTFTQQDIVRLDLCPDQEPLLCSLLEHAPRGNEVSLLNGVEYEIHSPGSLSWLREERDCVGDESDYMLCD</sequence>
<dbReference type="AlphaFoldDB" id="A0A2I1CX68"/>
<name>A0A2I1CX68_ASPC2</name>
<dbReference type="Proteomes" id="UP000234254">
    <property type="component" value="Unassembled WGS sequence"/>
</dbReference>
<reference evidence="1" key="1">
    <citation type="submission" date="2016-12" db="EMBL/GenBank/DDBJ databases">
        <title>The genomes of Aspergillus section Nigri reveals drivers in fungal speciation.</title>
        <authorList>
            <consortium name="DOE Joint Genome Institute"/>
            <person name="Vesth T.C."/>
            <person name="Nybo J."/>
            <person name="Theobald S."/>
            <person name="Brandl J."/>
            <person name="Frisvad J.C."/>
            <person name="Nielsen K.F."/>
            <person name="Lyhne E.K."/>
            <person name="Kogle M.E."/>
            <person name="Kuo A."/>
            <person name="Riley R."/>
            <person name="Clum A."/>
            <person name="Nolan M."/>
            <person name="Lipzen A."/>
            <person name="Salamov A."/>
            <person name="Henrissat B."/>
            <person name="Wiebenga A."/>
            <person name="De vries R.P."/>
            <person name="Grigoriev I.V."/>
            <person name="Mortensen U.H."/>
            <person name="Andersen M.R."/>
            <person name="Baker S.E."/>
        </authorList>
    </citation>
    <scope>NUCLEOTIDE SEQUENCE</scope>
    <source>
        <strain evidence="1">IBT 28561</strain>
    </source>
</reference>